<evidence type="ECO:0000256" key="18">
    <source>
        <dbReference type="ARBA" id="ARBA00047848"/>
    </source>
</evidence>
<evidence type="ECO:0000256" key="15">
    <source>
        <dbReference type="ARBA" id="ARBA00023268"/>
    </source>
</evidence>
<dbReference type="RefSeq" id="WP_090621204.1">
    <property type="nucleotide sequence ID" value="NZ_FNYO01000015.1"/>
</dbReference>
<dbReference type="GO" id="GO:0004106">
    <property type="term" value="F:chorismate mutase activity"/>
    <property type="evidence" value="ECO:0007669"/>
    <property type="project" value="UniProtKB-EC"/>
</dbReference>
<evidence type="ECO:0000256" key="6">
    <source>
        <dbReference type="ARBA" id="ARBA00012404"/>
    </source>
</evidence>
<feature type="coiled-coil region" evidence="20">
    <location>
        <begin position="7"/>
        <end position="34"/>
    </location>
</feature>
<dbReference type="InterPro" id="IPR045865">
    <property type="entry name" value="ACT-like_dom_sf"/>
</dbReference>
<evidence type="ECO:0000256" key="4">
    <source>
        <dbReference type="ARBA" id="ARBA00004741"/>
    </source>
</evidence>
<dbReference type="SMART" id="SM00830">
    <property type="entry name" value="CM_2"/>
    <property type="match status" value="1"/>
</dbReference>
<dbReference type="PROSITE" id="PS00858">
    <property type="entry name" value="PREPHENATE_DEHYDR_2"/>
    <property type="match status" value="1"/>
</dbReference>
<comment type="catalytic activity">
    <reaction evidence="1">
        <text>chorismate = prephenate</text>
        <dbReference type="Rhea" id="RHEA:13897"/>
        <dbReference type="ChEBI" id="CHEBI:29748"/>
        <dbReference type="ChEBI" id="CHEBI:29934"/>
        <dbReference type="EC" id="5.4.99.5"/>
    </reaction>
</comment>
<evidence type="ECO:0000256" key="19">
    <source>
        <dbReference type="PIRSR" id="PIRSR001500-2"/>
    </source>
</evidence>
<dbReference type="InterPro" id="IPR010957">
    <property type="entry name" value="G/b/e-P-prot_chorismate_mutase"/>
</dbReference>
<name>A0A1H6RK99_9GAMM</name>
<evidence type="ECO:0000313" key="24">
    <source>
        <dbReference type="EMBL" id="SEI52957.1"/>
    </source>
</evidence>
<comment type="pathway">
    <text evidence="4">Amino-acid biosynthesis; L-phenylalanine biosynthesis; phenylpyruvate from prephenate: step 1/1.</text>
</comment>
<dbReference type="InterPro" id="IPR036979">
    <property type="entry name" value="CM_dom_sf"/>
</dbReference>
<evidence type="ECO:0000259" key="21">
    <source>
        <dbReference type="PROSITE" id="PS51168"/>
    </source>
</evidence>
<dbReference type="InterPro" id="IPR002701">
    <property type="entry name" value="CM_II_prokaryot"/>
</dbReference>
<dbReference type="EC" id="5.4.99.5" evidence="6"/>
<dbReference type="FunFam" id="1.20.59.10:FF:000004">
    <property type="entry name" value="Prephenate dehydratase"/>
    <property type="match status" value="1"/>
</dbReference>
<dbReference type="NCBIfam" id="NF008865">
    <property type="entry name" value="PRK11898.1"/>
    <property type="match status" value="1"/>
</dbReference>
<keyword evidence="13" id="KW-0413">Isomerase</keyword>
<dbReference type="InterPro" id="IPR008242">
    <property type="entry name" value="Chor_mutase/pphenate_deHydtase"/>
</dbReference>
<feature type="domain" description="ACT" evidence="23">
    <location>
        <begin position="284"/>
        <end position="361"/>
    </location>
</feature>
<reference evidence="27 28" key="1">
    <citation type="submission" date="2016-10" db="EMBL/GenBank/DDBJ databases">
        <authorList>
            <person name="de Groot N.N."/>
        </authorList>
    </citation>
    <scope>NUCLEOTIDE SEQUENCE [LARGE SCALE GENOMIC DNA]</scope>
    <source>
        <strain evidence="25 27">DSM 1041</strain>
        <strain evidence="24 28">DSM 373</strain>
        <strain evidence="26 29">DSM 378</strain>
    </source>
</reference>
<dbReference type="InterPro" id="IPR018528">
    <property type="entry name" value="Preph_deHydtase_CS"/>
</dbReference>
<dbReference type="SUPFAM" id="SSF55021">
    <property type="entry name" value="ACT-like"/>
    <property type="match status" value="1"/>
</dbReference>
<evidence type="ECO:0000313" key="29">
    <source>
        <dbReference type="Proteomes" id="UP000199267"/>
    </source>
</evidence>
<dbReference type="PROSITE" id="PS51168">
    <property type="entry name" value="CHORISMATE_MUT_2"/>
    <property type="match status" value="1"/>
</dbReference>
<dbReference type="STRING" id="170623.SAMN04244579_01642"/>
<evidence type="ECO:0000256" key="7">
    <source>
        <dbReference type="ARBA" id="ARBA00013147"/>
    </source>
</evidence>
<dbReference type="Proteomes" id="UP000199267">
    <property type="component" value="Unassembled WGS sequence"/>
</dbReference>
<accession>A0A1H6RK99</accession>
<evidence type="ECO:0000256" key="20">
    <source>
        <dbReference type="SAM" id="Coils"/>
    </source>
</evidence>
<dbReference type="PANTHER" id="PTHR21022:SF19">
    <property type="entry name" value="PREPHENATE DEHYDRATASE-RELATED"/>
    <property type="match status" value="1"/>
</dbReference>
<organism evidence="24 28">
    <name type="scientific">Azotobacter beijerinckii</name>
    <dbReference type="NCBI Taxonomy" id="170623"/>
    <lineage>
        <taxon>Bacteria</taxon>
        <taxon>Pseudomonadati</taxon>
        <taxon>Pseudomonadota</taxon>
        <taxon>Gammaproteobacteria</taxon>
        <taxon>Pseudomonadales</taxon>
        <taxon>Pseudomonadaceae</taxon>
        <taxon>Azotobacter</taxon>
    </lineage>
</organism>
<gene>
    <name evidence="24" type="ORF">SAMN04244572_00727</name>
    <name evidence="26" type="ORF">SAMN04244573_01736</name>
    <name evidence="25" type="ORF">SAMN04244579_01642</name>
</gene>
<dbReference type="EMBL" id="FNYO01000015">
    <property type="protein sequence ID" value="SEI68447.1"/>
    <property type="molecule type" value="Genomic_DNA"/>
</dbReference>
<dbReference type="Proteomes" id="UP000199005">
    <property type="component" value="Unassembled WGS sequence"/>
</dbReference>
<dbReference type="Pfam" id="PF00800">
    <property type="entry name" value="PDT"/>
    <property type="match status" value="1"/>
</dbReference>
<evidence type="ECO:0000256" key="11">
    <source>
        <dbReference type="ARBA" id="ARBA00023141"/>
    </source>
</evidence>
<dbReference type="NCBIfam" id="TIGR01807">
    <property type="entry name" value="CM_P2"/>
    <property type="match status" value="1"/>
</dbReference>
<sequence>MSDQDRLKALRVRIDSLDEKILELISERARCAEEVARVKLAALKPGETPVFYRPEREAWVLRHIMEINQGPLGNEEVARLFREIMSSCLALEHPLKVAYLGPEGTFTQAAALKHFGQAVISTPMAAIDEVFREVVAGAVNFGVVPVENSTEGAVNHTLDSFLEHDLVICGEVELRIHHHLLVGENTKTDGITRIYSHAQSLAQCRKWLDAHYPSVERVAVSSNADAARRVRSEWNSAAIAGDMAAQLYGLTKLAEKIEDRPDNSTRFLIIGNQEVPPTGDDKTSIIVSMSNKPGALHELLVPFHESGIDLTRIETRPSRSGKWTYVFFIDFVGHRHDPLVKSVLERLSQEAVALKVLGSYPKAVL</sequence>
<evidence type="ECO:0000313" key="26">
    <source>
        <dbReference type="EMBL" id="SEQ51799.1"/>
    </source>
</evidence>
<keyword evidence="20" id="KW-0175">Coiled coil</keyword>
<evidence type="ECO:0000313" key="28">
    <source>
        <dbReference type="Proteomes" id="UP000199250"/>
    </source>
</evidence>
<evidence type="ECO:0000259" key="22">
    <source>
        <dbReference type="PROSITE" id="PS51171"/>
    </source>
</evidence>
<evidence type="ECO:0000256" key="14">
    <source>
        <dbReference type="ARBA" id="ARBA00023239"/>
    </source>
</evidence>
<keyword evidence="10" id="KW-0028">Amino-acid biosynthesis</keyword>
<protein>
    <recommendedName>
        <fullName evidence="8">Bifunctional chorismate mutase/prephenate dehydratase</fullName>
        <ecNumber evidence="7">4.2.1.51</ecNumber>
        <ecNumber evidence="6">5.4.99.5</ecNumber>
    </recommendedName>
    <alternativeName>
        <fullName evidence="17">Chorismate mutase-prephenate dehydratase</fullName>
    </alternativeName>
    <alternativeName>
        <fullName evidence="16">p-protein</fullName>
    </alternativeName>
</protein>
<dbReference type="PROSITE" id="PS51171">
    <property type="entry name" value="PREPHENATE_DEHYDR_3"/>
    <property type="match status" value="1"/>
</dbReference>
<evidence type="ECO:0000256" key="5">
    <source>
        <dbReference type="ARBA" id="ARBA00004817"/>
    </source>
</evidence>
<dbReference type="Gene3D" id="3.30.70.260">
    <property type="match status" value="1"/>
</dbReference>
<dbReference type="PIRSF" id="PIRSF001500">
    <property type="entry name" value="Chor_mut_pdt_Ppr"/>
    <property type="match status" value="1"/>
</dbReference>
<evidence type="ECO:0000313" key="27">
    <source>
        <dbReference type="Proteomes" id="UP000199005"/>
    </source>
</evidence>
<dbReference type="InterPro" id="IPR002912">
    <property type="entry name" value="ACT_dom"/>
</dbReference>
<evidence type="ECO:0000256" key="12">
    <source>
        <dbReference type="ARBA" id="ARBA00023222"/>
    </source>
</evidence>
<evidence type="ECO:0000256" key="16">
    <source>
        <dbReference type="ARBA" id="ARBA00031175"/>
    </source>
</evidence>
<keyword evidence="11" id="KW-0057">Aromatic amino acid biosynthesis</keyword>
<evidence type="ECO:0000256" key="13">
    <source>
        <dbReference type="ARBA" id="ARBA00023235"/>
    </source>
</evidence>
<feature type="site" description="Essential for prephenate dehydratase activity" evidence="19">
    <location>
        <position position="265"/>
    </location>
</feature>
<dbReference type="EMBL" id="FOFJ01000012">
    <property type="protein sequence ID" value="SEQ51799.1"/>
    <property type="molecule type" value="Genomic_DNA"/>
</dbReference>
<comment type="pathway">
    <text evidence="5">Metabolic intermediate biosynthesis; prephenate biosynthesis; prephenate from chorismate: step 1/1.</text>
</comment>
<keyword evidence="14" id="KW-0456">Lyase</keyword>
<evidence type="ECO:0000256" key="8">
    <source>
        <dbReference type="ARBA" id="ARBA00014401"/>
    </source>
</evidence>
<dbReference type="UniPathway" id="UPA00120">
    <property type="reaction ID" value="UER00203"/>
</dbReference>
<dbReference type="FunFam" id="3.30.70.260:FF:000012">
    <property type="entry name" value="Prephenate dehydratase"/>
    <property type="match status" value="1"/>
</dbReference>
<comment type="subcellular location">
    <subcellularLocation>
        <location evidence="3">Cytoplasm</location>
    </subcellularLocation>
</comment>
<dbReference type="SUPFAM" id="SSF48600">
    <property type="entry name" value="Chorismate mutase II"/>
    <property type="match status" value="1"/>
</dbReference>
<evidence type="ECO:0000313" key="25">
    <source>
        <dbReference type="EMBL" id="SEI68447.1"/>
    </source>
</evidence>
<dbReference type="InterPro" id="IPR036263">
    <property type="entry name" value="Chorismate_II_sf"/>
</dbReference>
<dbReference type="Pfam" id="PF01817">
    <property type="entry name" value="CM_2"/>
    <property type="match status" value="1"/>
</dbReference>
<evidence type="ECO:0000256" key="9">
    <source>
        <dbReference type="ARBA" id="ARBA00022490"/>
    </source>
</evidence>
<dbReference type="PROSITE" id="PS00857">
    <property type="entry name" value="PREPHENATE_DEHYDR_1"/>
    <property type="match status" value="1"/>
</dbReference>
<dbReference type="EMBL" id="FNYQ01000007">
    <property type="protein sequence ID" value="SEI52957.1"/>
    <property type="molecule type" value="Genomic_DNA"/>
</dbReference>
<dbReference type="PANTHER" id="PTHR21022">
    <property type="entry name" value="PREPHENATE DEHYDRATASE P PROTEIN"/>
    <property type="match status" value="1"/>
</dbReference>
<dbReference type="FunFam" id="3.40.190.10:FF:000029">
    <property type="entry name" value="Chorismate mutase/Prephenate dehydratase"/>
    <property type="match status" value="1"/>
</dbReference>
<keyword evidence="15" id="KW-0511">Multifunctional enzyme</keyword>
<evidence type="ECO:0000256" key="10">
    <source>
        <dbReference type="ARBA" id="ARBA00022605"/>
    </source>
</evidence>
<dbReference type="GO" id="GO:0009094">
    <property type="term" value="P:L-phenylalanine biosynthetic process"/>
    <property type="evidence" value="ECO:0007669"/>
    <property type="project" value="UniProtKB-UniPathway"/>
</dbReference>
<dbReference type="CDD" id="cd13630">
    <property type="entry name" value="PBP2_PDT_1"/>
    <property type="match status" value="1"/>
</dbReference>
<comment type="function">
    <text evidence="2">Catalyzes the Claisen rearrangement of chorismate to prephenate and the decarboxylation/dehydration of prephenate to phenylpyruvate.</text>
</comment>
<evidence type="ECO:0000256" key="17">
    <source>
        <dbReference type="ARBA" id="ARBA00031520"/>
    </source>
</evidence>
<dbReference type="Proteomes" id="UP000199250">
    <property type="component" value="Unassembled WGS sequence"/>
</dbReference>
<dbReference type="Pfam" id="PF01842">
    <property type="entry name" value="ACT"/>
    <property type="match status" value="1"/>
</dbReference>
<feature type="domain" description="Prephenate dehydratase" evidence="22">
    <location>
        <begin position="96"/>
        <end position="272"/>
    </location>
</feature>
<dbReference type="AlphaFoldDB" id="A0A1H6RK99"/>
<dbReference type="PROSITE" id="PS51671">
    <property type="entry name" value="ACT"/>
    <property type="match status" value="1"/>
</dbReference>
<keyword evidence="12" id="KW-0584">Phenylalanine biosynthesis</keyword>
<dbReference type="CDD" id="cd04905">
    <property type="entry name" value="ACT_CM-PDT"/>
    <property type="match status" value="1"/>
</dbReference>
<feature type="domain" description="Chorismate mutase" evidence="21">
    <location>
        <begin position="1"/>
        <end position="96"/>
    </location>
</feature>
<keyword evidence="9" id="KW-0963">Cytoplasm</keyword>
<dbReference type="OrthoDB" id="9802281at2"/>
<dbReference type="InterPro" id="IPR001086">
    <property type="entry name" value="Preph_deHydtase"/>
</dbReference>
<dbReference type="UniPathway" id="UPA00121">
    <property type="reaction ID" value="UER00345"/>
</dbReference>
<evidence type="ECO:0000259" key="23">
    <source>
        <dbReference type="PROSITE" id="PS51671"/>
    </source>
</evidence>
<dbReference type="GO" id="GO:0004664">
    <property type="term" value="F:prephenate dehydratase activity"/>
    <property type="evidence" value="ECO:0007669"/>
    <property type="project" value="UniProtKB-EC"/>
</dbReference>
<comment type="catalytic activity">
    <reaction evidence="18">
        <text>prephenate + H(+) = 3-phenylpyruvate + CO2 + H2O</text>
        <dbReference type="Rhea" id="RHEA:21648"/>
        <dbReference type="ChEBI" id="CHEBI:15377"/>
        <dbReference type="ChEBI" id="CHEBI:15378"/>
        <dbReference type="ChEBI" id="CHEBI:16526"/>
        <dbReference type="ChEBI" id="CHEBI:18005"/>
        <dbReference type="ChEBI" id="CHEBI:29934"/>
        <dbReference type="EC" id="4.2.1.51"/>
    </reaction>
</comment>
<dbReference type="GO" id="GO:0005737">
    <property type="term" value="C:cytoplasm"/>
    <property type="evidence" value="ECO:0007669"/>
    <property type="project" value="UniProtKB-SubCell"/>
</dbReference>
<evidence type="ECO:0000256" key="3">
    <source>
        <dbReference type="ARBA" id="ARBA00004496"/>
    </source>
</evidence>
<dbReference type="SUPFAM" id="SSF53850">
    <property type="entry name" value="Periplasmic binding protein-like II"/>
    <property type="match status" value="1"/>
</dbReference>
<dbReference type="Gene3D" id="1.20.59.10">
    <property type="entry name" value="Chorismate mutase"/>
    <property type="match status" value="1"/>
</dbReference>
<dbReference type="EC" id="4.2.1.51" evidence="7"/>
<dbReference type="GO" id="GO:0046417">
    <property type="term" value="P:chorismate metabolic process"/>
    <property type="evidence" value="ECO:0007669"/>
    <property type="project" value="InterPro"/>
</dbReference>
<proteinExistence type="predicted"/>
<evidence type="ECO:0000256" key="2">
    <source>
        <dbReference type="ARBA" id="ARBA00002364"/>
    </source>
</evidence>
<dbReference type="FunFam" id="3.40.190.10:FF:000034">
    <property type="entry name" value="Chorismate mutase/prephenate dehydratase"/>
    <property type="match status" value="1"/>
</dbReference>
<evidence type="ECO:0000256" key="1">
    <source>
        <dbReference type="ARBA" id="ARBA00000824"/>
    </source>
</evidence>
<dbReference type="Gene3D" id="3.40.190.10">
    <property type="entry name" value="Periplasmic binding protein-like II"/>
    <property type="match status" value="2"/>
</dbReference>